<proteinExistence type="predicted"/>
<dbReference type="Proteomes" id="UP000265816">
    <property type="component" value="Unassembled WGS sequence"/>
</dbReference>
<organism evidence="2 3">
    <name type="scientific">Mesobacillus zeae</name>
    <dbReference type="NCBI Taxonomy" id="1917180"/>
    <lineage>
        <taxon>Bacteria</taxon>
        <taxon>Bacillati</taxon>
        <taxon>Bacillota</taxon>
        <taxon>Bacilli</taxon>
        <taxon>Bacillales</taxon>
        <taxon>Bacillaceae</taxon>
        <taxon>Mesobacillus</taxon>
    </lineage>
</organism>
<sequence length="151" mass="16195">MNQSFLLTPGVLGNVIGLNASMGEILGWSIIAFAVAAGLLFPLRKWGRPVLRRIVGKTKAAKAYRNSQKIHIPFGILAVVAAVSHGTIMYIIEGELTGREWVGLTGVIAILLAIVLGAKISQKRDKTKKQVHMAIFTTAAVLIVTHIGMTP</sequence>
<keyword evidence="3" id="KW-1185">Reference proteome</keyword>
<feature type="transmembrane region" description="Helical" evidence="1">
    <location>
        <begin position="130"/>
        <end position="149"/>
    </location>
</feature>
<keyword evidence="1" id="KW-0472">Membrane</keyword>
<dbReference type="EMBL" id="QWVT01000015">
    <property type="protein sequence ID" value="RID85773.1"/>
    <property type="molecule type" value="Genomic_DNA"/>
</dbReference>
<name>A0A398BDX3_9BACI</name>
<protein>
    <submittedName>
        <fullName evidence="2">Uncharacterized protein</fullName>
    </submittedName>
</protein>
<feature type="transmembrane region" description="Helical" evidence="1">
    <location>
        <begin position="72"/>
        <end position="92"/>
    </location>
</feature>
<comment type="caution">
    <text evidence="2">The sequence shown here is derived from an EMBL/GenBank/DDBJ whole genome shotgun (WGS) entry which is preliminary data.</text>
</comment>
<evidence type="ECO:0000313" key="3">
    <source>
        <dbReference type="Proteomes" id="UP000265816"/>
    </source>
</evidence>
<dbReference type="AlphaFoldDB" id="A0A398BDX3"/>
<evidence type="ECO:0000256" key="1">
    <source>
        <dbReference type="SAM" id="Phobius"/>
    </source>
</evidence>
<gene>
    <name evidence="2" type="ORF">D1970_09570</name>
</gene>
<feature type="transmembrane region" description="Helical" evidence="1">
    <location>
        <begin position="98"/>
        <end position="118"/>
    </location>
</feature>
<reference evidence="2 3" key="1">
    <citation type="submission" date="2018-08" db="EMBL/GenBank/DDBJ databases">
        <title>Bacillus jemisoniae sp. nov., Bacillus chryseoplanitiae sp. nov., Bacillus resnikiae sp. nov., and Bacillus frankliniae sp. nov., isolated from Viking spacecraft and associated surfaces.</title>
        <authorList>
            <person name="Seuylemezian A."/>
            <person name="Vaishampayan P."/>
        </authorList>
    </citation>
    <scope>NUCLEOTIDE SEQUENCE [LARGE SCALE GENOMIC DNA]</scope>
    <source>
        <strain evidence="2 3">JJ-247</strain>
    </source>
</reference>
<keyword evidence="1" id="KW-0812">Transmembrane</keyword>
<accession>A0A398BDX3</accession>
<evidence type="ECO:0000313" key="2">
    <source>
        <dbReference type="EMBL" id="RID85773.1"/>
    </source>
</evidence>
<keyword evidence="1" id="KW-1133">Transmembrane helix</keyword>
<feature type="transmembrane region" description="Helical" evidence="1">
    <location>
        <begin position="25"/>
        <end position="43"/>
    </location>
</feature>